<accession>A0A6G1I262</accession>
<reference evidence="1" key="1">
    <citation type="journal article" date="2020" name="Stud. Mycol.">
        <title>101 Dothideomycetes genomes: a test case for predicting lifestyles and emergence of pathogens.</title>
        <authorList>
            <person name="Haridas S."/>
            <person name="Albert R."/>
            <person name="Binder M."/>
            <person name="Bloem J."/>
            <person name="Labutti K."/>
            <person name="Salamov A."/>
            <person name="Andreopoulos B."/>
            <person name="Baker S."/>
            <person name="Barry K."/>
            <person name="Bills G."/>
            <person name="Bluhm B."/>
            <person name="Cannon C."/>
            <person name="Castanera R."/>
            <person name="Culley D."/>
            <person name="Daum C."/>
            <person name="Ezra D."/>
            <person name="Gonzalez J."/>
            <person name="Henrissat B."/>
            <person name="Kuo A."/>
            <person name="Liang C."/>
            <person name="Lipzen A."/>
            <person name="Lutzoni F."/>
            <person name="Magnuson J."/>
            <person name="Mondo S."/>
            <person name="Nolan M."/>
            <person name="Ohm R."/>
            <person name="Pangilinan J."/>
            <person name="Park H.-J."/>
            <person name="Ramirez L."/>
            <person name="Alfaro M."/>
            <person name="Sun H."/>
            <person name="Tritt A."/>
            <person name="Yoshinaga Y."/>
            <person name="Zwiers L.-H."/>
            <person name="Turgeon B."/>
            <person name="Goodwin S."/>
            <person name="Spatafora J."/>
            <person name="Crous P."/>
            <person name="Grigoriev I."/>
        </authorList>
    </citation>
    <scope>NUCLEOTIDE SEQUENCE</scope>
    <source>
        <strain evidence="1">CBS 262.69</strain>
    </source>
</reference>
<keyword evidence="2" id="KW-1185">Reference proteome</keyword>
<protein>
    <submittedName>
        <fullName evidence="1">Uncharacterized protein</fullName>
    </submittedName>
</protein>
<sequence>MAPVLRSLIACDDFSDPHFLCSHQGPMTIRIEIQSCSNQDVRLSLVQYANLQRHHKQYALTGDNMRRARRQTSEIGLTFPLETPTHCTVYSYFEIIRGILVCMHCGSRYRIRGAVTEAGL</sequence>
<dbReference type="AlphaFoldDB" id="A0A6G1I262"/>
<dbReference type="Proteomes" id="UP000799640">
    <property type="component" value="Unassembled WGS sequence"/>
</dbReference>
<proteinExistence type="predicted"/>
<name>A0A6G1I262_9PEZI</name>
<gene>
    <name evidence="1" type="ORF">EJ06DRAFT_327700</name>
</gene>
<organism evidence="1 2">
    <name type="scientific">Trichodelitschia bisporula</name>
    <dbReference type="NCBI Taxonomy" id="703511"/>
    <lineage>
        <taxon>Eukaryota</taxon>
        <taxon>Fungi</taxon>
        <taxon>Dikarya</taxon>
        <taxon>Ascomycota</taxon>
        <taxon>Pezizomycotina</taxon>
        <taxon>Dothideomycetes</taxon>
        <taxon>Dothideomycetes incertae sedis</taxon>
        <taxon>Phaeotrichales</taxon>
        <taxon>Phaeotrichaceae</taxon>
        <taxon>Trichodelitschia</taxon>
    </lineage>
</organism>
<dbReference type="EMBL" id="ML996691">
    <property type="protein sequence ID" value="KAF2402159.1"/>
    <property type="molecule type" value="Genomic_DNA"/>
</dbReference>
<evidence type="ECO:0000313" key="1">
    <source>
        <dbReference type="EMBL" id="KAF2402159.1"/>
    </source>
</evidence>
<evidence type="ECO:0000313" key="2">
    <source>
        <dbReference type="Proteomes" id="UP000799640"/>
    </source>
</evidence>